<proteinExistence type="predicted"/>
<comment type="caution">
    <text evidence="1">The sequence shown here is derived from an EMBL/GenBank/DDBJ whole genome shotgun (WGS) entry which is preliminary data.</text>
</comment>
<dbReference type="EMBL" id="NCMJ01000176">
    <property type="protein sequence ID" value="PLE24553.1"/>
    <property type="molecule type" value="Genomic_DNA"/>
</dbReference>
<dbReference type="AlphaFoldDB" id="A0A9Q6EUW0"/>
<evidence type="ECO:0000313" key="1">
    <source>
        <dbReference type="EMBL" id="PLE24553.1"/>
    </source>
</evidence>
<dbReference type="Proteomes" id="UP000234439">
    <property type="component" value="Unassembled WGS sequence"/>
</dbReference>
<sequence>APVGADRQWSTVFDAPLNGRGSPVITGMNNGCLLYTPSHAPVGADRQWSTVFDARLNGRVSPVMPGRNNGCLLYATTHVPDRF</sequence>
<reference evidence="1 2" key="1">
    <citation type="journal article" date="2017" name="J. Infect. Dis.">
        <title>An Analysis of the Epidemic of Klebsiella pneumoniae Carbapenemase-Producing K. pneumoniae: Convergence of Two Evolutionary Mechanisms Creates the Perfect Storm.</title>
        <authorList>
            <person name="Rojas L.J."/>
            <person name="Weinstock G.M."/>
            <person name="De La Cadena E."/>
            <person name="Diaz L."/>
            <person name="Rios R."/>
            <person name="Hanson B.M."/>
            <person name="Brown J.S."/>
            <person name="Vats P."/>
            <person name="Phillips D.S."/>
            <person name="Nguyen H."/>
            <person name="Hujer K.M."/>
            <person name="Correa A."/>
            <person name="Adams M.D."/>
            <person name="Perez F."/>
            <person name="Sodergren E."/>
            <person name="Narechania A."/>
            <person name="Planet P.J."/>
            <person name="Villegas M.V."/>
            <person name="Bonomo R.A."/>
            <person name="Arias C.A."/>
        </authorList>
    </citation>
    <scope>NUCLEOTIDE SEQUENCE [LARGE SCALE GENOMIC DNA]</scope>
    <source>
        <strain evidence="1 2">COL-Kpn30</strain>
    </source>
</reference>
<gene>
    <name evidence="1" type="ORF">B6I68_27250</name>
</gene>
<accession>A0A9Q6EUW0</accession>
<protein>
    <submittedName>
        <fullName evidence="1">Uncharacterized protein</fullName>
    </submittedName>
</protein>
<feature type="non-terminal residue" evidence="1">
    <location>
        <position position="1"/>
    </location>
</feature>
<evidence type="ECO:0000313" key="2">
    <source>
        <dbReference type="Proteomes" id="UP000234439"/>
    </source>
</evidence>
<name>A0A9Q6EUW0_KLEPN</name>
<organism evidence="1 2">
    <name type="scientific">Klebsiella pneumoniae</name>
    <dbReference type="NCBI Taxonomy" id="573"/>
    <lineage>
        <taxon>Bacteria</taxon>
        <taxon>Pseudomonadati</taxon>
        <taxon>Pseudomonadota</taxon>
        <taxon>Gammaproteobacteria</taxon>
        <taxon>Enterobacterales</taxon>
        <taxon>Enterobacteriaceae</taxon>
        <taxon>Klebsiella/Raoultella group</taxon>
        <taxon>Klebsiella</taxon>
        <taxon>Klebsiella pneumoniae complex</taxon>
    </lineage>
</organism>